<keyword evidence="2" id="KW-1185">Reference proteome</keyword>
<dbReference type="GeneID" id="26636967"/>
<gene>
    <name evidence="1" type="ORF">TRIPP_9</name>
</gene>
<dbReference type="KEGG" id="vg:26636967"/>
<organism evidence="1 2">
    <name type="scientific">Paenibacillus phage Tripp</name>
    <dbReference type="NCBI Taxonomy" id="1718161"/>
    <lineage>
        <taxon>Viruses</taxon>
        <taxon>Duplodnaviria</taxon>
        <taxon>Heunggongvirae</taxon>
        <taxon>Uroviricota</taxon>
        <taxon>Caudoviricetes</taxon>
        <taxon>Halcyonevirus</taxon>
        <taxon>Halcyonevirus tripp</taxon>
    </lineage>
</organism>
<evidence type="ECO:0000313" key="1">
    <source>
        <dbReference type="EMBL" id="ALH46382.1"/>
    </source>
</evidence>
<reference evidence="1 2" key="1">
    <citation type="journal article" date="2016" name="Genome Announc.">
        <title>Paenibacillus larvae Phage Tripp Genome Has 378-Base-Pair Terminal Repeats.</title>
        <authorList>
            <person name="Abraham J."/>
            <person name="Bousquet A.C."/>
            <person name="Bruff E."/>
            <person name="Carson N."/>
            <person name="Clark A."/>
            <person name="Connell A."/>
            <person name="Davis Z."/>
            <person name="Dums J."/>
            <person name="Everington C."/>
            <person name="Groth A."/>
            <person name="Hawes N."/>
            <person name="McArthur N."/>
            <person name="McKenney C."/>
            <person name="Oufkir A."/>
            <person name="Pearce B."/>
            <person name="Rampal S."/>
            <person name="Rozier H."/>
            <person name="Schaff J."/>
            <person name="Slehria T."/>
            <person name="Carson S."/>
            <person name="Miller E.S."/>
        </authorList>
    </citation>
    <scope>NUCLEOTIDE SEQUENCE [LARGE SCALE GENOMIC DNA]</scope>
</reference>
<dbReference type="Proteomes" id="UP000204254">
    <property type="component" value="Segment"/>
</dbReference>
<dbReference type="EMBL" id="KT755656">
    <property type="protein sequence ID" value="ALH46382.1"/>
    <property type="molecule type" value="Genomic_DNA"/>
</dbReference>
<dbReference type="RefSeq" id="YP_009210529.1">
    <property type="nucleotide sequence ID" value="NC_028930.1"/>
</dbReference>
<sequence length="127" mass="14516">MTATINAADEYITANCIDVQDWLESDTERKKRLITVSADTLSRRYPRLNIPDNAVYEFANVLSVKFNDTYRHASNGVQSYSVTGVATFSFYPMEKDVRQMVTQKVLDIISDENDVDLRLRRVGMGVR</sequence>
<accession>A0A0N9SGG4</accession>
<evidence type="ECO:0000313" key="2">
    <source>
        <dbReference type="Proteomes" id="UP000204254"/>
    </source>
</evidence>
<protein>
    <submittedName>
        <fullName evidence="1">Uncharacterized protein</fullName>
    </submittedName>
</protein>
<name>A0A0N9SGG4_9CAUD</name>
<proteinExistence type="predicted"/>